<dbReference type="AlphaFoldDB" id="A0A6S6QT09"/>
<dbReference type="KEGG" id="tso:IZ6_08150"/>
<name>A0A6S6QT09_9HYPH</name>
<keyword evidence="1" id="KW-0472">Membrane</keyword>
<protein>
    <submittedName>
        <fullName evidence="2">Uncharacterized protein</fullName>
    </submittedName>
</protein>
<keyword evidence="1" id="KW-1133">Transmembrane helix</keyword>
<sequence length="60" mass="6584">MTKRQFELIALALVIGYLILFFYARDPVCRIGQIGRAGIECAPPPPPPKLEQRPGGGFTV</sequence>
<keyword evidence="1" id="KW-0812">Transmembrane</keyword>
<feature type="transmembrane region" description="Helical" evidence="1">
    <location>
        <begin position="6"/>
        <end position="24"/>
    </location>
</feature>
<evidence type="ECO:0000313" key="3">
    <source>
        <dbReference type="Proteomes" id="UP000515317"/>
    </source>
</evidence>
<reference evidence="2 3" key="1">
    <citation type="submission" date="2020-08" db="EMBL/GenBank/DDBJ databases">
        <title>Genome sequence of Rhizobiales bacterium strain IZ6.</title>
        <authorList>
            <person name="Nakai R."/>
            <person name="Naganuma T."/>
        </authorList>
    </citation>
    <scope>NUCLEOTIDE SEQUENCE [LARGE SCALE GENOMIC DNA]</scope>
    <source>
        <strain evidence="2 3">IZ6</strain>
    </source>
</reference>
<dbReference type="EMBL" id="AP023361">
    <property type="protein sequence ID" value="BCJ90080.1"/>
    <property type="molecule type" value="Genomic_DNA"/>
</dbReference>
<gene>
    <name evidence="2" type="ORF">IZ6_08150</name>
</gene>
<dbReference type="Proteomes" id="UP000515317">
    <property type="component" value="Chromosome"/>
</dbReference>
<organism evidence="2 3">
    <name type="scientific">Terrihabitans soli</name>
    <dbReference type="NCBI Taxonomy" id="708113"/>
    <lineage>
        <taxon>Bacteria</taxon>
        <taxon>Pseudomonadati</taxon>
        <taxon>Pseudomonadota</taxon>
        <taxon>Alphaproteobacteria</taxon>
        <taxon>Hyphomicrobiales</taxon>
        <taxon>Terrihabitans</taxon>
    </lineage>
</organism>
<keyword evidence="3" id="KW-1185">Reference proteome</keyword>
<proteinExistence type="predicted"/>
<accession>A0A6S6QT09</accession>
<evidence type="ECO:0000256" key="1">
    <source>
        <dbReference type="SAM" id="Phobius"/>
    </source>
</evidence>
<evidence type="ECO:0000313" key="2">
    <source>
        <dbReference type="EMBL" id="BCJ90080.1"/>
    </source>
</evidence>
<dbReference type="RefSeq" id="WP_222876737.1">
    <property type="nucleotide sequence ID" value="NZ_AP023361.1"/>
</dbReference>